<proteinExistence type="predicted"/>
<dbReference type="AlphaFoldDB" id="E2BEP6"/>
<feature type="compositionally biased region" description="Polar residues" evidence="2">
    <location>
        <begin position="703"/>
        <end position="714"/>
    </location>
</feature>
<keyword evidence="4" id="KW-1185">Reference proteome</keyword>
<feature type="compositionally biased region" description="Polar residues" evidence="2">
    <location>
        <begin position="725"/>
        <end position="737"/>
    </location>
</feature>
<dbReference type="KEGG" id="hst:105181997"/>
<dbReference type="OrthoDB" id="10642396at2759"/>
<dbReference type="Proteomes" id="UP000008237">
    <property type="component" value="Unassembled WGS sequence"/>
</dbReference>
<feature type="compositionally biased region" description="Polar residues" evidence="2">
    <location>
        <begin position="434"/>
        <end position="451"/>
    </location>
</feature>
<keyword evidence="1" id="KW-0175">Coiled coil</keyword>
<accession>E2BEP6</accession>
<dbReference type="InParanoid" id="E2BEP6"/>
<evidence type="ECO:0000256" key="1">
    <source>
        <dbReference type="SAM" id="Coils"/>
    </source>
</evidence>
<evidence type="ECO:0000256" key="2">
    <source>
        <dbReference type="SAM" id="MobiDB-lite"/>
    </source>
</evidence>
<sequence length="783" mass="91650">MSSPKSVKRSKKEIAKCKKSSLDMFNEVLMEEMLNKYESLVKNLSSRNIYCEIIPKQYQRMDSDELFGEAFSETSGVTFSKVFSSAYKNHMILTDMESYINCEEYNFDAVFDTLCHYNLALPWILPQAADQRNKVNIKDAKCQFQNLQTCKQHDKVLSMSNFRWHQTNIEYLHWKYSAVKYEMILLKKMSVDEKIKYRKTELVTKIKYIHILKNLIVHRNIEAKRERTETYLSCGRQIGIKLTKLRNEVQSLRKALLDDEDGEKSSESKHSKDTWIVKSIDWRVETEGMAELARLKLFIEKYKREIQILQFKINQLCENIDENVREKKGNFPRCQAMIIKQLDVVKLLNIMKDDHMIEKIFSKMFNPTLLLINPITNAMSNLHNCIRQINATGIIKKQKEMQEQDCKIDQLEMKIIRHIIGGPTTASIVQNEETNSTHSNATINDTNSNEQGPLHDSKYQKNIKRENGKKNVYKEEFRNILMQCVEEYQQNEKLKKQNAEWKTQVTKLREARSEFLKRGLDEEDVTKYETTLNMLTSDMLKLKTYDKYKNKRERLGKASHQIITLLNKLMLDRLAVEENLNNLNNTATNPRSLHDWSINKSVQQCDNCKLNFLKIADCAKYLTQILYDENFIRFYILTTVIQQLTAILCMMNKSLRTENMSPKNQLLCKKLKRRLTVMKNQLRERIKVKRDVINFTSAGDSNVPSSEANILSPNRNEKADKENYNDNNPDSSTVSHSDSLDDKNISKERSNIDVNQTPTNVLFEQEQEMTENSSSNPLQQTCE</sequence>
<dbReference type="EMBL" id="GL447845">
    <property type="protein sequence ID" value="EFN85821.1"/>
    <property type="molecule type" value="Genomic_DNA"/>
</dbReference>
<feature type="coiled-coil region" evidence="1">
    <location>
        <begin position="484"/>
        <end position="511"/>
    </location>
</feature>
<feature type="region of interest" description="Disordered" evidence="2">
    <location>
        <begin position="703"/>
        <end position="758"/>
    </location>
</feature>
<protein>
    <submittedName>
        <fullName evidence="3">Uncharacterized protein</fullName>
    </submittedName>
</protein>
<name>E2BEP6_HARSA</name>
<feature type="compositionally biased region" description="Basic and acidic residues" evidence="2">
    <location>
        <begin position="715"/>
        <end position="724"/>
    </location>
</feature>
<organism evidence="4">
    <name type="scientific">Harpegnathos saltator</name>
    <name type="common">Jerdon's jumping ant</name>
    <dbReference type="NCBI Taxonomy" id="610380"/>
    <lineage>
        <taxon>Eukaryota</taxon>
        <taxon>Metazoa</taxon>
        <taxon>Ecdysozoa</taxon>
        <taxon>Arthropoda</taxon>
        <taxon>Hexapoda</taxon>
        <taxon>Insecta</taxon>
        <taxon>Pterygota</taxon>
        <taxon>Neoptera</taxon>
        <taxon>Endopterygota</taxon>
        <taxon>Hymenoptera</taxon>
        <taxon>Apocrita</taxon>
        <taxon>Aculeata</taxon>
        <taxon>Formicoidea</taxon>
        <taxon>Formicidae</taxon>
        <taxon>Ponerinae</taxon>
        <taxon>Ponerini</taxon>
        <taxon>Harpegnathos</taxon>
    </lineage>
</organism>
<feature type="compositionally biased region" description="Basic and acidic residues" evidence="2">
    <location>
        <begin position="738"/>
        <end position="751"/>
    </location>
</feature>
<evidence type="ECO:0000313" key="3">
    <source>
        <dbReference type="EMBL" id="EFN85821.1"/>
    </source>
</evidence>
<feature type="region of interest" description="Disordered" evidence="2">
    <location>
        <begin position="434"/>
        <end position="456"/>
    </location>
</feature>
<evidence type="ECO:0000313" key="4">
    <source>
        <dbReference type="Proteomes" id="UP000008237"/>
    </source>
</evidence>
<reference evidence="3 4" key="1">
    <citation type="journal article" date="2010" name="Science">
        <title>Genomic comparison of the ants Camponotus floridanus and Harpegnathos saltator.</title>
        <authorList>
            <person name="Bonasio R."/>
            <person name="Zhang G."/>
            <person name="Ye C."/>
            <person name="Mutti N.S."/>
            <person name="Fang X."/>
            <person name="Qin N."/>
            <person name="Donahue G."/>
            <person name="Yang P."/>
            <person name="Li Q."/>
            <person name="Li C."/>
            <person name="Zhang P."/>
            <person name="Huang Z."/>
            <person name="Berger S.L."/>
            <person name="Reinberg D."/>
            <person name="Wang J."/>
            <person name="Liebig J."/>
        </authorList>
    </citation>
    <scope>NUCLEOTIDE SEQUENCE [LARGE SCALE GENOMIC DNA]</scope>
    <source>
        <strain evidence="3 4">R22 G/1</strain>
    </source>
</reference>
<gene>
    <name evidence="3" type="ORF">EAI_16665</name>
</gene>